<sequence length="435" mass="49790">MRQKLKSLWLTQTIHLIESESGRFADQDINRQVRAEQISLTDRIVMRATMLSKQNGLYSSQKILIQSVKLSFVLLLLLSVFLGGSLALGVLSQNPINLYWALFSLLGVHLITLSIWLCSFFLFANLGGSLLIHCWLWLAKKLSQKKTVQQLIPAFVELFGSRIRWLIGFVLNLFWTVILSCALLVLVVLFSTKNYSFEWQTTLLSSDTIIGLTHYLGYLPSFLGFEIPKDEVIKLSEHALSAGEIRSSWAIWLLGVFIVYGLMLRFLCMVFCGVNWLISCHRIQLNISHPDYQILANQLQPLLVNVEDADKLGRSSYQWHFSTHSIEAGEGNFLVAIDVQESWHYPESVSFLGFLNTREQRNNILDYLQLAPAKKLLIAVDTDRAPDRGVLNFINQLINKSQQTRIWFINQGKQYHNWQSLSLQLAQPDWLSEAL</sequence>
<evidence type="ECO:0000256" key="1">
    <source>
        <dbReference type="SAM" id="Phobius"/>
    </source>
</evidence>
<protein>
    <recommendedName>
        <fullName evidence="4">DUF2868 domain-containing protein</fullName>
    </recommendedName>
</protein>
<dbReference type="Pfam" id="PF11067">
    <property type="entry name" value="DUF2868"/>
    <property type="match status" value="1"/>
</dbReference>
<dbReference type="InterPro" id="IPR021296">
    <property type="entry name" value="DUF2868"/>
</dbReference>
<keyword evidence="1" id="KW-0472">Membrane</keyword>
<dbReference type="STRING" id="1798183.GA0061080_103113"/>
<proteinExistence type="predicted"/>
<evidence type="ECO:0000313" key="3">
    <source>
        <dbReference type="Proteomes" id="UP000199698"/>
    </source>
</evidence>
<feature type="transmembrane region" description="Helical" evidence="1">
    <location>
        <begin position="70"/>
        <end position="91"/>
    </location>
</feature>
<keyword evidence="1" id="KW-1133">Transmembrane helix</keyword>
<evidence type="ECO:0008006" key="4">
    <source>
        <dbReference type="Google" id="ProtNLM"/>
    </source>
</evidence>
<dbReference type="OrthoDB" id="6210861at2"/>
<evidence type="ECO:0000313" key="2">
    <source>
        <dbReference type="EMBL" id="SCC14892.1"/>
    </source>
</evidence>
<name>A0A1C4C752_9GAMM</name>
<dbReference type="EMBL" id="FMBA01000031">
    <property type="protein sequence ID" value="SCC14892.1"/>
    <property type="molecule type" value="Genomic_DNA"/>
</dbReference>
<feature type="transmembrane region" description="Helical" evidence="1">
    <location>
        <begin position="209"/>
        <end position="228"/>
    </location>
</feature>
<dbReference type="AlphaFoldDB" id="A0A1C4C752"/>
<feature type="transmembrane region" description="Helical" evidence="1">
    <location>
        <begin position="165"/>
        <end position="189"/>
    </location>
</feature>
<keyword evidence="1" id="KW-0812">Transmembrane</keyword>
<keyword evidence="3" id="KW-1185">Reference proteome</keyword>
<accession>A0A1C4C752</accession>
<feature type="transmembrane region" description="Helical" evidence="1">
    <location>
        <begin position="111"/>
        <end position="138"/>
    </location>
</feature>
<dbReference type="RefSeq" id="WP_091124151.1">
    <property type="nucleotide sequence ID" value="NZ_FMBA01000031.1"/>
</dbReference>
<feature type="transmembrane region" description="Helical" evidence="1">
    <location>
        <begin position="249"/>
        <end position="278"/>
    </location>
</feature>
<dbReference type="Proteomes" id="UP000199698">
    <property type="component" value="Unassembled WGS sequence"/>
</dbReference>
<organism evidence="2 3">
    <name type="scientific">Gilliamella intestini</name>
    <dbReference type="NCBI Taxonomy" id="1798183"/>
    <lineage>
        <taxon>Bacteria</taxon>
        <taxon>Pseudomonadati</taxon>
        <taxon>Pseudomonadota</taxon>
        <taxon>Gammaproteobacteria</taxon>
        <taxon>Orbales</taxon>
        <taxon>Orbaceae</taxon>
        <taxon>Gilliamella</taxon>
    </lineage>
</organism>
<gene>
    <name evidence="2" type="ORF">GA0061080_103113</name>
</gene>
<reference evidence="3" key="1">
    <citation type="submission" date="2016-08" db="EMBL/GenBank/DDBJ databases">
        <authorList>
            <person name="Varghese N."/>
            <person name="Submissions Spin"/>
        </authorList>
    </citation>
    <scope>NUCLEOTIDE SEQUENCE [LARGE SCALE GENOMIC DNA]</scope>
    <source>
        <strain evidence="3">R-53144</strain>
    </source>
</reference>